<evidence type="ECO:0000313" key="9">
    <source>
        <dbReference type="Proteomes" id="UP000054662"/>
    </source>
</evidence>
<dbReference type="EMBL" id="LNZC01000012">
    <property type="protein sequence ID" value="KTD79679.1"/>
    <property type="molecule type" value="Genomic_DNA"/>
</dbReference>
<dbReference type="InterPro" id="IPR001238">
    <property type="entry name" value="DNA-binding_RecF"/>
</dbReference>
<keyword evidence="6" id="KW-0227">DNA damage</keyword>
<keyword evidence="4 6" id="KW-0067">ATP-binding</keyword>
<keyword evidence="9" id="KW-1185">Reference proteome</keyword>
<dbReference type="GO" id="GO:0000731">
    <property type="term" value="P:DNA synthesis involved in DNA repair"/>
    <property type="evidence" value="ECO:0007669"/>
    <property type="project" value="TreeGrafter"/>
</dbReference>
<comment type="similarity">
    <text evidence="6">Belongs to the RecF family.</text>
</comment>
<accession>A0A0W1AEB8</accession>
<evidence type="ECO:0000256" key="4">
    <source>
        <dbReference type="ARBA" id="ARBA00022840"/>
    </source>
</evidence>
<dbReference type="SUPFAM" id="SSF52540">
    <property type="entry name" value="P-loop containing nucleoside triphosphate hydrolases"/>
    <property type="match status" value="1"/>
</dbReference>
<dbReference type="InterPro" id="IPR042174">
    <property type="entry name" value="RecF_2"/>
</dbReference>
<keyword evidence="6" id="KW-0742">SOS response</keyword>
<dbReference type="RefSeq" id="WP_058493008.1">
    <property type="nucleotide sequence ID" value="NZ_CBCRUR010000001.1"/>
</dbReference>
<feature type="binding site" evidence="6">
    <location>
        <begin position="30"/>
        <end position="37"/>
    </location>
    <ligand>
        <name>ATP</name>
        <dbReference type="ChEBI" id="CHEBI:30616"/>
    </ligand>
</feature>
<keyword evidence="6" id="KW-0234">DNA repair</keyword>
<dbReference type="HAMAP" id="MF_00365">
    <property type="entry name" value="RecF"/>
    <property type="match status" value="1"/>
</dbReference>
<keyword evidence="2 6" id="KW-0235">DNA replication</keyword>
<evidence type="ECO:0000256" key="2">
    <source>
        <dbReference type="ARBA" id="ARBA00022705"/>
    </source>
</evidence>
<feature type="domain" description="RecF/RecN/SMC N-terminal" evidence="7">
    <location>
        <begin position="3"/>
        <end position="332"/>
    </location>
</feature>
<evidence type="ECO:0000256" key="6">
    <source>
        <dbReference type="HAMAP-Rule" id="MF_00365"/>
    </source>
</evidence>
<reference evidence="8 9" key="1">
    <citation type="submission" date="2015-11" db="EMBL/GenBank/DDBJ databases">
        <title>Genomic analysis of 38 Legionella species identifies large and diverse effector repertoires.</title>
        <authorList>
            <person name="Burstein D."/>
            <person name="Amaro F."/>
            <person name="Zusman T."/>
            <person name="Lifshitz Z."/>
            <person name="Cohen O."/>
            <person name="Gilbert J.A."/>
            <person name="Pupko T."/>
            <person name="Shuman H.A."/>
            <person name="Segal G."/>
        </authorList>
    </citation>
    <scope>NUCLEOTIDE SEQUENCE [LARGE SCALE GENOMIC DNA]</scope>
    <source>
        <strain evidence="8 9">ATCC 49508</strain>
    </source>
</reference>
<keyword evidence="3 6" id="KW-0547">Nucleotide-binding</keyword>
<comment type="caution">
    <text evidence="8">The sequence shown here is derived from an EMBL/GenBank/DDBJ whole genome shotgun (WGS) entry which is preliminary data.</text>
</comment>
<comment type="subcellular location">
    <subcellularLocation>
        <location evidence="6">Cytoplasm</location>
    </subcellularLocation>
</comment>
<dbReference type="GO" id="GO:0006302">
    <property type="term" value="P:double-strand break repair"/>
    <property type="evidence" value="ECO:0007669"/>
    <property type="project" value="TreeGrafter"/>
</dbReference>
<dbReference type="Pfam" id="PF02463">
    <property type="entry name" value="SMC_N"/>
    <property type="match status" value="1"/>
</dbReference>
<protein>
    <recommendedName>
        <fullName evidence="6">DNA replication and repair protein RecF</fullName>
    </recommendedName>
</protein>
<dbReference type="AlphaFoldDB" id="A0A0W1AEB8"/>
<evidence type="ECO:0000313" key="8">
    <source>
        <dbReference type="EMBL" id="KTD79679.1"/>
    </source>
</evidence>
<dbReference type="GO" id="GO:0009432">
    <property type="term" value="P:SOS response"/>
    <property type="evidence" value="ECO:0007669"/>
    <property type="project" value="UniProtKB-UniRule"/>
</dbReference>
<dbReference type="OrthoDB" id="9803889at2"/>
<keyword evidence="5 6" id="KW-0238">DNA-binding</keyword>
<comment type="function">
    <text evidence="6">The RecF protein is involved in DNA metabolism; it is required for DNA replication and normal SOS inducibility. RecF binds preferentially to single-stranded, linear DNA. It also seems to bind ATP.</text>
</comment>
<dbReference type="InterPro" id="IPR003395">
    <property type="entry name" value="RecF/RecN/SMC_N"/>
</dbReference>
<gene>
    <name evidence="6 8" type="primary">recF</name>
    <name evidence="8" type="ORF">Lwor_1193</name>
</gene>
<evidence type="ECO:0000256" key="5">
    <source>
        <dbReference type="ARBA" id="ARBA00023125"/>
    </source>
</evidence>
<dbReference type="NCBIfam" id="TIGR00611">
    <property type="entry name" value="recf"/>
    <property type="match status" value="1"/>
</dbReference>
<keyword evidence="1 6" id="KW-0963">Cytoplasm</keyword>
<organism evidence="8 9">
    <name type="scientific">Legionella worsleiensis</name>
    <dbReference type="NCBI Taxonomy" id="45076"/>
    <lineage>
        <taxon>Bacteria</taxon>
        <taxon>Pseudomonadati</taxon>
        <taxon>Pseudomonadota</taxon>
        <taxon>Gammaproteobacteria</taxon>
        <taxon>Legionellales</taxon>
        <taxon>Legionellaceae</taxon>
        <taxon>Legionella</taxon>
    </lineage>
</organism>
<evidence type="ECO:0000256" key="1">
    <source>
        <dbReference type="ARBA" id="ARBA00022490"/>
    </source>
</evidence>
<evidence type="ECO:0000259" key="7">
    <source>
        <dbReference type="Pfam" id="PF02463"/>
    </source>
</evidence>
<dbReference type="Gene3D" id="3.40.50.300">
    <property type="entry name" value="P-loop containing nucleotide triphosphate hydrolases"/>
    <property type="match status" value="1"/>
</dbReference>
<dbReference type="GO" id="GO:0003697">
    <property type="term" value="F:single-stranded DNA binding"/>
    <property type="evidence" value="ECO:0007669"/>
    <property type="project" value="UniProtKB-UniRule"/>
</dbReference>
<dbReference type="GO" id="GO:0005737">
    <property type="term" value="C:cytoplasm"/>
    <property type="evidence" value="ECO:0007669"/>
    <property type="project" value="UniProtKB-SubCell"/>
</dbReference>
<dbReference type="PATRIC" id="fig|45076.6.peg.1301"/>
<dbReference type="GO" id="GO:0006260">
    <property type="term" value="P:DNA replication"/>
    <property type="evidence" value="ECO:0007669"/>
    <property type="project" value="UniProtKB-UniRule"/>
</dbReference>
<dbReference type="GO" id="GO:0005524">
    <property type="term" value="F:ATP binding"/>
    <property type="evidence" value="ECO:0007669"/>
    <property type="project" value="UniProtKB-UniRule"/>
</dbReference>
<dbReference type="Gene3D" id="1.20.1050.90">
    <property type="entry name" value="RecF/RecN/SMC, N-terminal domain"/>
    <property type="match status" value="1"/>
</dbReference>
<dbReference type="STRING" id="45076.Lwor_1193"/>
<dbReference type="InterPro" id="IPR027417">
    <property type="entry name" value="P-loop_NTPase"/>
</dbReference>
<sequence>MILSELRIHHLRNITEATLFFNPHFNFIYGPNGSGKTSILEALYLLSCGHSFKTREIAPIVTLGQSNLTVFSRFTDNSTISIQKSAGQPTQIKINNQLCYTTSQLAYAVPCQIFYADIFQIIDAGPGVRRSVLDWGLFHVKQNYLSLWKDYKRIIKHRNALLKKHAAYQEFIPWDKQLDLIATQMDNLRSEYFVQWRDSFYHTLEKLTSTTCTLEYYKGWDKKNANKSLFEVLAEHFNSDLQRQFTQFGPHQADIIISSDETKAKHILSRGQQKIILIALKLAQGSLLKGDCLYLFDDLPAELDAKHQRSLFDYLNSSKGQFIFTCISEAEFVNCIPYLNHSSFSMNSGSVL</sequence>
<name>A0A0W1AEB8_9GAMM</name>
<dbReference type="Proteomes" id="UP000054662">
    <property type="component" value="Unassembled WGS sequence"/>
</dbReference>
<dbReference type="PANTHER" id="PTHR32182:SF0">
    <property type="entry name" value="DNA REPLICATION AND REPAIR PROTEIN RECF"/>
    <property type="match status" value="1"/>
</dbReference>
<dbReference type="PANTHER" id="PTHR32182">
    <property type="entry name" value="DNA REPLICATION AND REPAIR PROTEIN RECF"/>
    <property type="match status" value="1"/>
</dbReference>
<evidence type="ECO:0000256" key="3">
    <source>
        <dbReference type="ARBA" id="ARBA00022741"/>
    </source>
</evidence>
<proteinExistence type="inferred from homology"/>